<dbReference type="CDD" id="cd03424">
    <property type="entry name" value="NUDIX_ADPRase_Nudt5_UGPPase_Nudt14"/>
    <property type="match status" value="1"/>
</dbReference>
<comment type="cofactor">
    <cofactor evidence="1">
        <name>Mg(2+)</name>
        <dbReference type="ChEBI" id="CHEBI:18420"/>
    </cofactor>
</comment>
<dbReference type="KEGG" id="lbt:AYR52_08905"/>
<dbReference type="PROSITE" id="PS00893">
    <property type="entry name" value="NUDIX_BOX"/>
    <property type="match status" value="1"/>
</dbReference>
<accession>A0A192H1T7</accession>
<dbReference type="PANTHER" id="PTHR11839:SF18">
    <property type="entry name" value="NUDIX HYDROLASE DOMAIN-CONTAINING PROTEIN"/>
    <property type="match status" value="1"/>
</dbReference>
<dbReference type="GO" id="GO:0016787">
    <property type="term" value="F:hydrolase activity"/>
    <property type="evidence" value="ECO:0007669"/>
    <property type="project" value="UniProtKB-KW"/>
</dbReference>
<reference evidence="3 4" key="1">
    <citation type="submission" date="2016-03" db="EMBL/GenBank/DDBJ databases">
        <title>Pediococcus and Lactobacillus from brewery environment - whole genome sequencing and assembly.</title>
        <authorList>
            <person name="Behr J."/>
            <person name="Geissler A.J."/>
            <person name="Vogel R.F."/>
        </authorList>
    </citation>
    <scope>NUCLEOTIDE SEQUENCE [LARGE SCALE GENOMIC DNA]</scope>
    <source>
        <strain evidence="3 4">TMW 1.1989</strain>
    </source>
</reference>
<evidence type="ECO:0000313" key="4">
    <source>
        <dbReference type="Proteomes" id="UP000078582"/>
    </source>
</evidence>
<dbReference type="InterPro" id="IPR015797">
    <property type="entry name" value="NUDIX_hydrolase-like_dom_sf"/>
</dbReference>
<evidence type="ECO:0000256" key="1">
    <source>
        <dbReference type="ARBA" id="ARBA00001946"/>
    </source>
</evidence>
<dbReference type="PROSITE" id="PS51462">
    <property type="entry name" value="NUDIX"/>
    <property type="match status" value="1"/>
</dbReference>
<name>A0A192H1T7_9LACO</name>
<dbReference type="Pfam" id="PF00293">
    <property type="entry name" value="NUDIX"/>
    <property type="match status" value="1"/>
</dbReference>
<evidence type="ECO:0000256" key="2">
    <source>
        <dbReference type="ARBA" id="ARBA00022801"/>
    </source>
</evidence>
<dbReference type="Proteomes" id="UP000078582">
    <property type="component" value="Chromosome"/>
</dbReference>
<sequence>MRGLKMTVKIGRQGNILAEKVLYVGPIFSLVQQKIKTPDDLTIQRDVVQHRPAVAMLAMTSDQQVLINVEYRAGTNSENIALPAGLINPGEDVLAAAKRELQEETGYVATNLREMTTVTSSEGFTDEKVTLILADISREMLAAKHFDQDEFVNSQLMPFTKVKELVQQGVIHSAQTVSAIGYYLAFMQK</sequence>
<dbReference type="EMBL" id="CP014873">
    <property type="protein sequence ID" value="ANK62202.1"/>
    <property type="molecule type" value="Genomic_DNA"/>
</dbReference>
<dbReference type="AlphaFoldDB" id="A0A192H1T7"/>
<dbReference type="Gene3D" id="3.90.79.10">
    <property type="entry name" value="Nucleoside Triphosphate Pyrophosphohydrolase"/>
    <property type="match status" value="1"/>
</dbReference>
<dbReference type="PANTHER" id="PTHR11839">
    <property type="entry name" value="UDP/ADP-SUGAR PYROPHOSPHATASE"/>
    <property type="match status" value="1"/>
</dbReference>
<dbReference type="SUPFAM" id="SSF55811">
    <property type="entry name" value="Nudix"/>
    <property type="match status" value="1"/>
</dbReference>
<evidence type="ECO:0000313" key="3">
    <source>
        <dbReference type="EMBL" id="ANK62202.1"/>
    </source>
</evidence>
<proteinExistence type="predicted"/>
<gene>
    <name evidence="3" type="ORF">AYR53_05090</name>
</gene>
<keyword evidence="4" id="KW-1185">Reference proteome</keyword>
<dbReference type="InterPro" id="IPR000086">
    <property type="entry name" value="NUDIX_hydrolase_dom"/>
</dbReference>
<dbReference type="STRING" id="375175.AYR53_05090"/>
<dbReference type="GO" id="GO:0006753">
    <property type="term" value="P:nucleoside phosphate metabolic process"/>
    <property type="evidence" value="ECO:0007669"/>
    <property type="project" value="TreeGrafter"/>
</dbReference>
<protein>
    <submittedName>
        <fullName evidence="3">NUDIX hydrolase</fullName>
    </submittedName>
</protein>
<organism evidence="3 4">
    <name type="scientific">Loigolactobacillus backii</name>
    <dbReference type="NCBI Taxonomy" id="375175"/>
    <lineage>
        <taxon>Bacteria</taxon>
        <taxon>Bacillati</taxon>
        <taxon>Bacillota</taxon>
        <taxon>Bacilli</taxon>
        <taxon>Lactobacillales</taxon>
        <taxon>Lactobacillaceae</taxon>
        <taxon>Loigolactobacillus</taxon>
    </lineage>
</organism>
<dbReference type="GO" id="GO:0005829">
    <property type="term" value="C:cytosol"/>
    <property type="evidence" value="ECO:0007669"/>
    <property type="project" value="TreeGrafter"/>
</dbReference>
<dbReference type="InterPro" id="IPR020084">
    <property type="entry name" value="NUDIX_hydrolase_CS"/>
</dbReference>
<keyword evidence="2 3" id="KW-0378">Hydrolase</keyword>
<dbReference type="GO" id="GO:0019693">
    <property type="term" value="P:ribose phosphate metabolic process"/>
    <property type="evidence" value="ECO:0007669"/>
    <property type="project" value="TreeGrafter"/>
</dbReference>